<dbReference type="InterPro" id="IPR038770">
    <property type="entry name" value="Na+/solute_symporter_sf"/>
</dbReference>
<evidence type="ECO:0000313" key="9">
    <source>
        <dbReference type="EMBL" id="NHM13434.1"/>
    </source>
</evidence>
<comment type="similarity">
    <text evidence="2">Belongs to the auxin efflux carrier (TC 2.A.69) family.</text>
</comment>
<evidence type="ECO:0000256" key="2">
    <source>
        <dbReference type="ARBA" id="ARBA00010145"/>
    </source>
</evidence>
<evidence type="ECO:0000256" key="3">
    <source>
        <dbReference type="ARBA" id="ARBA00022448"/>
    </source>
</evidence>
<dbReference type="PANTHER" id="PTHR36838">
    <property type="entry name" value="AUXIN EFFLUX CARRIER FAMILY PROTEIN"/>
    <property type="match status" value="1"/>
</dbReference>
<dbReference type="GO" id="GO:0005886">
    <property type="term" value="C:plasma membrane"/>
    <property type="evidence" value="ECO:0007669"/>
    <property type="project" value="UniProtKB-SubCell"/>
</dbReference>
<keyword evidence="7 8" id="KW-0472">Membrane</keyword>
<feature type="transmembrane region" description="Helical" evidence="8">
    <location>
        <begin position="198"/>
        <end position="218"/>
    </location>
</feature>
<dbReference type="Pfam" id="PF03547">
    <property type="entry name" value="Mem_trans"/>
    <property type="match status" value="1"/>
</dbReference>
<keyword evidence="6 8" id="KW-1133">Transmembrane helix</keyword>
<evidence type="ECO:0000256" key="1">
    <source>
        <dbReference type="ARBA" id="ARBA00004651"/>
    </source>
</evidence>
<feature type="transmembrane region" description="Helical" evidence="8">
    <location>
        <begin position="37"/>
        <end position="56"/>
    </location>
</feature>
<keyword evidence="3" id="KW-0813">Transport</keyword>
<organism evidence="10 12">
    <name type="scientific">Xiamenia xianingshaonis</name>
    <dbReference type="NCBI Taxonomy" id="2682776"/>
    <lineage>
        <taxon>Bacteria</taxon>
        <taxon>Bacillati</taxon>
        <taxon>Actinomycetota</taxon>
        <taxon>Coriobacteriia</taxon>
        <taxon>Eggerthellales</taxon>
        <taxon>Eggerthellaceae</taxon>
        <taxon>Xiamenia</taxon>
    </lineage>
</organism>
<dbReference type="Proteomes" id="UP000636394">
    <property type="component" value="Unassembled WGS sequence"/>
</dbReference>
<dbReference type="PANTHER" id="PTHR36838:SF1">
    <property type="entry name" value="SLR1864 PROTEIN"/>
    <property type="match status" value="1"/>
</dbReference>
<evidence type="ECO:0000256" key="6">
    <source>
        <dbReference type="ARBA" id="ARBA00022989"/>
    </source>
</evidence>
<dbReference type="KEGG" id="ebz:J7S26_00705"/>
<feature type="transmembrane region" description="Helical" evidence="8">
    <location>
        <begin position="68"/>
        <end position="89"/>
    </location>
</feature>
<dbReference type="EMBL" id="CP072829">
    <property type="protein sequence ID" value="QTU84489.1"/>
    <property type="molecule type" value="Genomic_DNA"/>
</dbReference>
<dbReference type="Proteomes" id="UP000671910">
    <property type="component" value="Chromosome"/>
</dbReference>
<dbReference type="InterPro" id="IPR004776">
    <property type="entry name" value="Mem_transp_PIN-like"/>
</dbReference>
<keyword evidence="4" id="KW-1003">Cell membrane</keyword>
<feature type="transmembrane region" description="Helical" evidence="8">
    <location>
        <begin position="129"/>
        <end position="150"/>
    </location>
</feature>
<evidence type="ECO:0000256" key="4">
    <source>
        <dbReference type="ARBA" id="ARBA00022475"/>
    </source>
</evidence>
<feature type="transmembrane region" description="Helical" evidence="8">
    <location>
        <begin position="230"/>
        <end position="251"/>
    </location>
</feature>
<dbReference type="RefSeq" id="WP_166338260.1">
    <property type="nucleotide sequence ID" value="NZ_CP072829.1"/>
</dbReference>
<dbReference type="EMBL" id="WPCR01000001">
    <property type="protein sequence ID" value="NHM13434.1"/>
    <property type="molecule type" value="Genomic_DNA"/>
</dbReference>
<keyword evidence="11" id="KW-1185">Reference proteome</keyword>
<evidence type="ECO:0000256" key="7">
    <source>
        <dbReference type="ARBA" id="ARBA00023136"/>
    </source>
</evidence>
<evidence type="ECO:0000313" key="10">
    <source>
        <dbReference type="EMBL" id="QTU84489.1"/>
    </source>
</evidence>
<protein>
    <submittedName>
        <fullName evidence="10">AEC family transporter</fullName>
    </submittedName>
</protein>
<feature type="transmembrane region" description="Helical" evidence="8">
    <location>
        <begin position="162"/>
        <end position="186"/>
    </location>
</feature>
<proteinExistence type="inferred from homology"/>
<feature type="transmembrane region" description="Helical" evidence="8">
    <location>
        <begin position="257"/>
        <end position="278"/>
    </location>
</feature>
<dbReference type="Gene3D" id="1.20.1530.20">
    <property type="match status" value="1"/>
</dbReference>
<feature type="transmembrane region" description="Helical" evidence="8">
    <location>
        <begin position="6"/>
        <end position="25"/>
    </location>
</feature>
<keyword evidence="5 8" id="KW-0812">Transmembrane</keyword>
<reference evidence="10" key="2">
    <citation type="submission" date="2021-04" db="EMBL/GenBank/DDBJ databases">
        <title>Novel species in family Eggerthellaceae.</title>
        <authorList>
            <person name="Zhang G."/>
        </authorList>
    </citation>
    <scope>NUCLEOTIDE SEQUENCE</scope>
    <source>
        <strain evidence="10">Zg-886</strain>
    </source>
</reference>
<gene>
    <name evidence="9" type="ORF">GMI68_01395</name>
    <name evidence="10" type="ORF">J7S26_00705</name>
</gene>
<evidence type="ECO:0000313" key="11">
    <source>
        <dbReference type="Proteomes" id="UP000636394"/>
    </source>
</evidence>
<comment type="subcellular location">
    <subcellularLocation>
        <location evidence="1">Cell membrane</location>
        <topology evidence="1">Multi-pass membrane protein</topology>
    </subcellularLocation>
</comment>
<accession>A0A9E6SUI9</accession>
<feature type="transmembrane region" description="Helical" evidence="8">
    <location>
        <begin position="101"/>
        <end position="123"/>
    </location>
</feature>
<name>A0A9E6SUI9_9ACTN</name>
<evidence type="ECO:0000256" key="5">
    <source>
        <dbReference type="ARBA" id="ARBA00022692"/>
    </source>
</evidence>
<sequence>MEGLFSIFGQMVTLFSIIGVGYWAKTRRFMTPEFDRMLSKLILMIALPALLVGSVLTAEHLPSLRDILVTFGVSCASYVVIIALAYLVTGALRTPAGRRGVFKFMVCFGNVGFIGFPVLLAIFGPEALIYATVFNLPFNLLVFTVGAWFLTQDGDEGKKVVVTWRTFVSPTIGACVAAIVLTLAGIHQVPVLGDACATLGSLTTPASLLIVGSSLANLPARELVGTPRLWVVALTRLVAAPLVMWAIFHPLVDNQLLLGVIVVISGMPVATNGTMLCYQYGGNAKVMAQGTFVTTIGSLASIPLLVSFLGAVM</sequence>
<feature type="transmembrane region" description="Helical" evidence="8">
    <location>
        <begin position="290"/>
        <end position="312"/>
    </location>
</feature>
<dbReference type="GO" id="GO:0055085">
    <property type="term" value="P:transmembrane transport"/>
    <property type="evidence" value="ECO:0007669"/>
    <property type="project" value="InterPro"/>
</dbReference>
<evidence type="ECO:0000313" key="12">
    <source>
        <dbReference type="Proteomes" id="UP000671910"/>
    </source>
</evidence>
<evidence type="ECO:0000256" key="8">
    <source>
        <dbReference type="SAM" id="Phobius"/>
    </source>
</evidence>
<dbReference type="AlphaFoldDB" id="A0A9E6SUI9"/>
<reference evidence="9 11" key="1">
    <citation type="submission" date="2019-11" db="EMBL/GenBank/DDBJ databases">
        <title>Eggerthellaceae novel genus isolated from the rectal contents of marmort.</title>
        <authorList>
            <person name="Zhang G."/>
        </authorList>
    </citation>
    <scope>NUCLEOTIDE SEQUENCE [LARGE SCALE GENOMIC DNA]</scope>
    <source>
        <strain evidence="9">Zg-886</strain>
        <strain evidence="11">zg-886</strain>
    </source>
</reference>